<keyword evidence="8 10" id="KW-0012">Acyltransferase</keyword>
<sequence>MSQLQDKNTTLAIDPVWQRIREEAEAILKQEPALAGFIFQTILAHQTLESAIAYRMAQLLGTADVSALIIQQIFEDAIGSDAGISKAMRADIVAFNERDPAAVRYIEALLYFKGYQALATHRIANWLFSQGRKDLAFFLQSCSSRLFGVDIHPKVKMGQGIFLDHATGVVIGETAVIDDEVSILQNVTLGGTGKETGDRHPKIRHGVLIGAGAKILGNIEIGHCVRVGAGSVVLKAVPPNKTVAGVPAKIVGEAGCSDPALKMDQII</sequence>
<dbReference type="InterPro" id="IPR011004">
    <property type="entry name" value="Trimer_LpxA-like_sf"/>
</dbReference>
<reference key="1">
    <citation type="submission" date="2017-08" db="EMBL/GenBank/DDBJ databases">
        <title>A dynamic microbial community with high functional redundancy inhabits the cold, oxic subseafloor aquifer.</title>
        <authorList>
            <person name="Tully B.J."/>
            <person name="Wheat C.G."/>
            <person name="Glazer B.T."/>
            <person name="Huber J.A."/>
        </authorList>
    </citation>
    <scope>NUCLEOTIDE SEQUENCE [LARGE SCALE GENOMIC DNA]</scope>
</reference>
<dbReference type="PANTHER" id="PTHR42811">
    <property type="entry name" value="SERINE ACETYLTRANSFERASE"/>
    <property type="match status" value="1"/>
</dbReference>
<dbReference type="FunFam" id="2.160.10.10:FF:000002">
    <property type="entry name" value="Serine acetyltransferase"/>
    <property type="match status" value="1"/>
</dbReference>
<dbReference type="SUPFAM" id="SSF51161">
    <property type="entry name" value="Trimeric LpxA-like enzymes"/>
    <property type="match status" value="1"/>
</dbReference>
<dbReference type="Pfam" id="PF06426">
    <property type="entry name" value="SATase_N"/>
    <property type="match status" value="1"/>
</dbReference>
<name>A0A2A4YTZ8_9PROT</name>
<dbReference type="GO" id="GO:0005737">
    <property type="term" value="C:cytoplasm"/>
    <property type="evidence" value="ECO:0007669"/>
    <property type="project" value="InterPro"/>
</dbReference>
<evidence type="ECO:0000256" key="9">
    <source>
        <dbReference type="ARBA" id="ARBA00049486"/>
    </source>
</evidence>
<evidence type="ECO:0000256" key="2">
    <source>
        <dbReference type="ARBA" id="ARBA00007274"/>
    </source>
</evidence>
<dbReference type="NCBIfam" id="NF041874">
    <property type="entry name" value="EPS_EpsC"/>
    <property type="match status" value="1"/>
</dbReference>
<dbReference type="InterPro" id="IPR053376">
    <property type="entry name" value="Serine_acetyltransferase"/>
</dbReference>
<evidence type="ECO:0000256" key="10">
    <source>
        <dbReference type="PIRNR" id="PIRNR000441"/>
    </source>
</evidence>
<reference evidence="12" key="2">
    <citation type="journal article" date="2018" name="ISME J.">
        <title>A dynamic microbial community with high functional redundancy inhabits the cold, oxic subseafloor aquifer.</title>
        <authorList>
            <person name="Tully B.J."/>
            <person name="Wheat C.G."/>
            <person name="Glazer B.T."/>
            <person name="Huber J.A."/>
        </authorList>
    </citation>
    <scope>NUCLEOTIDE SEQUENCE</scope>
    <source>
        <strain evidence="12">NORP83</strain>
    </source>
</reference>
<dbReference type="AlphaFoldDB" id="A0A2A4YTZ8"/>
<dbReference type="EMBL" id="NVUS01000023">
    <property type="protein sequence ID" value="PCI98201.1"/>
    <property type="molecule type" value="Genomic_DNA"/>
</dbReference>
<dbReference type="Pfam" id="PF00132">
    <property type="entry name" value="Hexapep"/>
    <property type="match status" value="1"/>
</dbReference>
<dbReference type="InterPro" id="IPR042122">
    <property type="entry name" value="Ser_AcTrfase_N_sf"/>
</dbReference>
<dbReference type="InterPro" id="IPR001451">
    <property type="entry name" value="Hexapep"/>
</dbReference>
<evidence type="ECO:0000256" key="6">
    <source>
        <dbReference type="ARBA" id="ARBA00022679"/>
    </source>
</evidence>
<dbReference type="NCBIfam" id="TIGR01172">
    <property type="entry name" value="cysE"/>
    <property type="match status" value="1"/>
</dbReference>
<feature type="domain" description="Serine acetyltransferase N-terminal" evidence="11">
    <location>
        <begin position="16"/>
        <end position="120"/>
    </location>
</feature>
<dbReference type="InterPro" id="IPR018357">
    <property type="entry name" value="Hexapep_transf_CS"/>
</dbReference>
<keyword evidence="5" id="KW-0028">Amino-acid biosynthesis</keyword>
<protein>
    <recommendedName>
        <fullName evidence="4 10">Serine acetyltransferase</fullName>
        <ecNumber evidence="3 10">2.3.1.30</ecNumber>
    </recommendedName>
</protein>
<proteinExistence type="inferred from homology"/>
<keyword evidence="7" id="KW-0677">Repeat</keyword>
<evidence type="ECO:0000256" key="7">
    <source>
        <dbReference type="ARBA" id="ARBA00022737"/>
    </source>
</evidence>
<comment type="catalytic activity">
    <reaction evidence="9 10">
        <text>L-serine + acetyl-CoA = O-acetyl-L-serine + CoA</text>
        <dbReference type="Rhea" id="RHEA:24560"/>
        <dbReference type="ChEBI" id="CHEBI:33384"/>
        <dbReference type="ChEBI" id="CHEBI:57287"/>
        <dbReference type="ChEBI" id="CHEBI:57288"/>
        <dbReference type="ChEBI" id="CHEBI:58340"/>
        <dbReference type="EC" id="2.3.1.30"/>
    </reaction>
</comment>
<comment type="pathway">
    <text evidence="1">Amino-acid biosynthesis; L-cysteine biosynthesis; L-cysteine from L-serine: step 1/2.</text>
</comment>
<dbReference type="InterPro" id="IPR010493">
    <property type="entry name" value="Ser_AcTrfase_N"/>
</dbReference>
<dbReference type="UniPathway" id="UPA00136">
    <property type="reaction ID" value="UER00199"/>
</dbReference>
<dbReference type="Gene3D" id="2.160.10.10">
    <property type="entry name" value="Hexapeptide repeat proteins"/>
    <property type="match status" value="1"/>
</dbReference>
<evidence type="ECO:0000259" key="11">
    <source>
        <dbReference type="SMART" id="SM00971"/>
    </source>
</evidence>
<evidence type="ECO:0000256" key="8">
    <source>
        <dbReference type="ARBA" id="ARBA00023315"/>
    </source>
</evidence>
<comment type="caution">
    <text evidence="12">The sequence shown here is derived from an EMBL/GenBank/DDBJ whole genome shotgun (WGS) entry which is preliminary data.</text>
</comment>
<evidence type="ECO:0000256" key="3">
    <source>
        <dbReference type="ARBA" id="ARBA00013266"/>
    </source>
</evidence>
<evidence type="ECO:0000313" key="12">
    <source>
        <dbReference type="EMBL" id="PCI98201.1"/>
    </source>
</evidence>
<evidence type="ECO:0000256" key="4">
    <source>
        <dbReference type="ARBA" id="ARBA00018522"/>
    </source>
</evidence>
<dbReference type="CDD" id="cd03354">
    <property type="entry name" value="LbH_SAT"/>
    <property type="match status" value="1"/>
</dbReference>
<dbReference type="PROSITE" id="PS00101">
    <property type="entry name" value="HEXAPEP_TRANSFERASES"/>
    <property type="match status" value="1"/>
</dbReference>
<dbReference type="GO" id="GO:0006535">
    <property type="term" value="P:cysteine biosynthetic process from serine"/>
    <property type="evidence" value="ECO:0007669"/>
    <property type="project" value="InterPro"/>
</dbReference>
<comment type="similarity">
    <text evidence="2 10">Belongs to the transferase hexapeptide repeat family.</text>
</comment>
<keyword evidence="6 10" id="KW-0808">Transferase</keyword>
<evidence type="ECO:0000256" key="5">
    <source>
        <dbReference type="ARBA" id="ARBA00022605"/>
    </source>
</evidence>
<dbReference type="GO" id="GO:0009001">
    <property type="term" value="F:serine O-acetyltransferase activity"/>
    <property type="evidence" value="ECO:0007669"/>
    <property type="project" value="UniProtKB-EC"/>
</dbReference>
<gene>
    <name evidence="12" type="primary">cysE</name>
    <name evidence="12" type="ORF">COB13_14200</name>
</gene>
<dbReference type="Gene3D" id="1.10.3130.10">
    <property type="entry name" value="serine acetyltransferase, domain 1"/>
    <property type="match status" value="1"/>
</dbReference>
<dbReference type="PIRSF" id="PIRSF000441">
    <property type="entry name" value="CysE"/>
    <property type="match status" value="1"/>
</dbReference>
<dbReference type="InterPro" id="IPR005881">
    <property type="entry name" value="Ser_O-AcTrfase"/>
</dbReference>
<organism evidence="12">
    <name type="scientific">OCS116 cluster bacterium</name>
    <dbReference type="NCBI Taxonomy" id="2030921"/>
    <lineage>
        <taxon>Bacteria</taxon>
        <taxon>Pseudomonadati</taxon>
        <taxon>Pseudomonadota</taxon>
        <taxon>Alphaproteobacteria</taxon>
        <taxon>OCS116 cluster</taxon>
    </lineage>
</organism>
<dbReference type="InterPro" id="IPR045304">
    <property type="entry name" value="LbH_SAT"/>
</dbReference>
<dbReference type="SMART" id="SM00971">
    <property type="entry name" value="SATase_N"/>
    <property type="match status" value="1"/>
</dbReference>
<dbReference type="EC" id="2.3.1.30" evidence="3 10"/>
<accession>A0A2A4YTZ8</accession>
<evidence type="ECO:0000256" key="1">
    <source>
        <dbReference type="ARBA" id="ARBA00004876"/>
    </source>
</evidence>